<dbReference type="GO" id="GO:0006298">
    <property type="term" value="P:mismatch repair"/>
    <property type="evidence" value="ECO:0007669"/>
    <property type="project" value="TreeGrafter"/>
</dbReference>
<dbReference type="AlphaFoldDB" id="A0A2W1KKQ1"/>
<dbReference type="Gene3D" id="1.10.1020.10">
    <property type="entry name" value="Adenine-specific Methyltransferase, Domain 2"/>
    <property type="match status" value="1"/>
</dbReference>
<keyword evidence="3 7" id="KW-0489">Methyltransferase</keyword>
<evidence type="ECO:0000256" key="1">
    <source>
        <dbReference type="ARBA" id="ARBA00006594"/>
    </source>
</evidence>
<sequence length="295" mass="33524">MKSPLVWLGGKGRLVERITPLLPRPERHLCYVEPFCGGASILFSRPPAGIEVINDANGEVINFFQTLRDDGDALREYLQNTPYSRQVFEEWRSTDPANLPPLERAARLFYLSRSSFMASGAAGDRKPSWAYARIDDNRARSVMKVVDEELLKVRDRLRAVYVEHGDALDVIARFDAPQTVFYCDPPYHQDTRSNGGYADELADHSELLDTLESVQGMVALSGYPHESYDRLTQSGWQRHDFALECPTGRTRESRDNRLSGAIDTARTECIWINPALQKRLLRDWSPQTSLFDEAV</sequence>
<dbReference type="OrthoDB" id="9805629at2"/>
<dbReference type="SUPFAM" id="SSF53335">
    <property type="entry name" value="S-adenosyl-L-methionine-dependent methyltransferases"/>
    <property type="match status" value="1"/>
</dbReference>
<dbReference type="GO" id="GO:0009307">
    <property type="term" value="P:DNA restriction-modification system"/>
    <property type="evidence" value="ECO:0007669"/>
    <property type="project" value="InterPro"/>
</dbReference>
<dbReference type="RefSeq" id="WP_054608654.1">
    <property type="nucleotide sequence ID" value="NZ_AP025160.1"/>
</dbReference>
<keyword evidence="5" id="KW-0949">S-adenosyl-L-methionine</keyword>
<evidence type="ECO:0000313" key="8">
    <source>
        <dbReference type="Proteomes" id="UP000248886"/>
    </source>
</evidence>
<comment type="caution">
    <text evidence="7">The sequence shown here is derived from an EMBL/GenBank/DDBJ whole genome shotgun (WGS) entry which is preliminary data.</text>
</comment>
<name>A0A2W1KKQ1_ACIFR</name>
<protein>
    <recommendedName>
        <fullName evidence="2">site-specific DNA-methyltransferase (adenine-specific)</fullName>
        <ecNumber evidence="2">2.1.1.72</ecNumber>
    </recommendedName>
</protein>
<proteinExistence type="inferred from homology"/>
<reference evidence="7 8" key="1">
    <citation type="submission" date="2018-06" db="EMBL/GenBank/DDBJ databases">
        <title>Draft sequence of Acidithiobacillus ferrooxidans CCM 4253.</title>
        <authorList>
            <person name="Moya-Beltran A."/>
            <person name="Castro M."/>
            <person name="Covarrubias P.C."/>
            <person name="Issotta F."/>
            <person name="Janiczek O."/>
            <person name="Mandl M."/>
            <person name="Kucera J."/>
            <person name="Quatrini R."/>
        </authorList>
    </citation>
    <scope>NUCLEOTIDE SEQUENCE [LARGE SCALE GENOMIC DNA]</scope>
    <source>
        <strain evidence="7 8">CCM 4253</strain>
    </source>
</reference>
<dbReference type="PANTHER" id="PTHR30481">
    <property type="entry name" value="DNA ADENINE METHYLASE"/>
    <property type="match status" value="1"/>
</dbReference>
<keyword evidence="4" id="KW-0808">Transferase</keyword>
<evidence type="ECO:0000256" key="2">
    <source>
        <dbReference type="ARBA" id="ARBA00011900"/>
    </source>
</evidence>
<comment type="similarity">
    <text evidence="1">Belongs to the N(4)/N(6)-methyltransferase family.</text>
</comment>
<accession>A0A2W1KKQ1</accession>
<dbReference type="Proteomes" id="UP000248886">
    <property type="component" value="Unassembled WGS sequence"/>
</dbReference>
<dbReference type="InterPro" id="IPR012327">
    <property type="entry name" value="MeTrfase_D12"/>
</dbReference>
<evidence type="ECO:0000313" key="7">
    <source>
        <dbReference type="EMBL" id="PZD82424.1"/>
    </source>
</evidence>
<organism evidence="7 8">
    <name type="scientific">Acidithiobacillus ferrooxidans</name>
    <name type="common">Thiobacillus ferrooxidans</name>
    <dbReference type="NCBI Taxonomy" id="920"/>
    <lineage>
        <taxon>Bacteria</taxon>
        <taxon>Pseudomonadati</taxon>
        <taxon>Pseudomonadota</taxon>
        <taxon>Acidithiobacillia</taxon>
        <taxon>Acidithiobacillales</taxon>
        <taxon>Acidithiobacillaceae</taxon>
        <taxon>Acidithiobacillus</taxon>
    </lineage>
</organism>
<dbReference type="Pfam" id="PF02086">
    <property type="entry name" value="MethyltransfD12"/>
    <property type="match status" value="1"/>
</dbReference>
<dbReference type="Gene3D" id="3.40.50.150">
    <property type="entry name" value="Vaccinia Virus protein VP39"/>
    <property type="match status" value="1"/>
</dbReference>
<gene>
    <name evidence="7" type="ORF">DN052_05245</name>
</gene>
<evidence type="ECO:0000256" key="6">
    <source>
        <dbReference type="ARBA" id="ARBA00047942"/>
    </source>
</evidence>
<comment type="catalytic activity">
    <reaction evidence="6">
        <text>a 2'-deoxyadenosine in DNA + S-adenosyl-L-methionine = an N(6)-methyl-2'-deoxyadenosine in DNA + S-adenosyl-L-homocysteine + H(+)</text>
        <dbReference type="Rhea" id="RHEA:15197"/>
        <dbReference type="Rhea" id="RHEA-COMP:12418"/>
        <dbReference type="Rhea" id="RHEA-COMP:12419"/>
        <dbReference type="ChEBI" id="CHEBI:15378"/>
        <dbReference type="ChEBI" id="CHEBI:57856"/>
        <dbReference type="ChEBI" id="CHEBI:59789"/>
        <dbReference type="ChEBI" id="CHEBI:90615"/>
        <dbReference type="ChEBI" id="CHEBI:90616"/>
        <dbReference type="EC" id="2.1.1.72"/>
    </reaction>
</comment>
<dbReference type="GO" id="GO:0032259">
    <property type="term" value="P:methylation"/>
    <property type="evidence" value="ECO:0007669"/>
    <property type="project" value="UniProtKB-KW"/>
</dbReference>
<evidence type="ECO:0000256" key="3">
    <source>
        <dbReference type="ARBA" id="ARBA00022603"/>
    </source>
</evidence>
<dbReference type="GO" id="GO:1904047">
    <property type="term" value="F:S-adenosyl-L-methionine binding"/>
    <property type="evidence" value="ECO:0007669"/>
    <property type="project" value="TreeGrafter"/>
</dbReference>
<dbReference type="PANTHER" id="PTHR30481:SF4">
    <property type="entry name" value="SITE-SPECIFIC DNA-METHYLTRANSFERASE (ADENINE-SPECIFIC)"/>
    <property type="match status" value="1"/>
</dbReference>
<dbReference type="GO" id="GO:0043565">
    <property type="term" value="F:sequence-specific DNA binding"/>
    <property type="evidence" value="ECO:0007669"/>
    <property type="project" value="TreeGrafter"/>
</dbReference>
<dbReference type="GO" id="GO:0009007">
    <property type="term" value="F:site-specific DNA-methyltransferase (adenine-specific) activity"/>
    <property type="evidence" value="ECO:0007669"/>
    <property type="project" value="UniProtKB-EC"/>
</dbReference>
<dbReference type="EMBL" id="QKQP01000001">
    <property type="protein sequence ID" value="PZD82424.1"/>
    <property type="molecule type" value="Genomic_DNA"/>
</dbReference>
<dbReference type="PRINTS" id="PR00505">
    <property type="entry name" value="D12N6MTFRASE"/>
</dbReference>
<dbReference type="InterPro" id="IPR023095">
    <property type="entry name" value="Ade_MeTrfase_dom_2"/>
</dbReference>
<dbReference type="InterPro" id="IPR029063">
    <property type="entry name" value="SAM-dependent_MTases_sf"/>
</dbReference>
<evidence type="ECO:0000256" key="4">
    <source>
        <dbReference type="ARBA" id="ARBA00022679"/>
    </source>
</evidence>
<evidence type="ECO:0000256" key="5">
    <source>
        <dbReference type="ARBA" id="ARBA00022691"/>
    </source>
</evidence>
<dbReference type="EC" id="2.1.1.72" evidence="2"/>